<dbReference type="InterPro" id="IPR017850">
    <property type="entry name" value="Alkaline_phosphatase_core_sf"/>
</dbReference>
<evidence type="ECO:0000313" key="8">
    <source>
        <dbReference type="EMBL" id="KUG21066.1"/>
    </source>
</evidence>
<evidence type="ECO:0000256" key="6">
    <source>
        <dbReference type="ARBA" id="ARBA00023235"/>
    </source>
</evidence>
<evidence type="ECO:0000259" key="7">
    <source>
        <dbReference type="Pfam" id="PF01676"/>
    </source>
</evidence>
<dbReference type="PIRSF" id="PIRSF006392">
    <property type="entry name" value="IPGAM_arch"/>
    <property type="match status" value="1"/>
</dbReference>
<dbReference type="PANTHER" id="PTHR31209">
    <property type="entry name" value="COFACTOR-INDEPENDENT PHOSPHOGLYCERATE MUTASE"/>
    <property type="match status" value="1"/>
</dbReference>
<dbReference type="GO" id="GO:0006096">
    <property type="term" value="P:glycolytic process"/>
    <property type="evidence" value="ECO:0007669"/>
    <property type="project" value="UniProtKB-KW"/>
</dbReference>
<dbReference type="GO" id="GO:0004619">
    <property type="term" value="F:phosphoglycerate mutase activity"/>
    <property type="evidence" value="ECO:0007669"/>
    <property type="project" value="UniProtKB-EC"/>
</dbReference>
<evidence type="ECO:0000256" key="3">
    <source>
        <dbReference type="ARBA" id="ARBA00004921"/>
    </source>
</evidence>
<dbReference type="Pfam" id="PF10143">
    <property type="entry name" value="PhosphMutase"/>
    <property type="match status" value="1"/>
</dbReference>
<dbReference type="HAMAP" id="MF_01402_A">
    <property type="entry name" value="ApgM_A"/>
    <property type="match status" value="1"/>
</dbReference>
<comment type="catalytic activity">
    <reaction evidence="1">
        <text>(2R)-2-phosphoglycerate = (2R)-3-phosphoglycerate</text>
        <dbReference type="Rhea" id="RHEA:15901"/>
        <dbReference type="ChEBI" id="CHEBI:58272"/>
        <dbReference type="ChEBI" id="CHEBI:58289"/>
        <dbReference type="EC" id="5.4.2.12"/>
    </reaction>
</comment>
<comment type="function">
    <text evidence="2">Catalyzes the interconversion of 2-phosphoglycerate and 3-phosphoglycerate.</text>
</comment>
<name>A0A0W8FJI4_9ZZZZ</name>
<protein>
    <submittedName>
        <fullName evidence="8">2,3-bisphosphoglycerate-independent phosphoglycerate mutase, archaeal type</fullName>
    </submittedName>
</protein>
<dbReference type="AlphaFoldDB" id="A0A0W8FJI4"/>
<reference evidence="8" key="1">
    <citation type="journal article" date="2015" name="Proc. Natl. Acad. Sci. U.S.A.">
        <title>Networks of energetic and metabolic interactions define dynamics in microbial communities.</title>
        <authorList>
            <person name="Embree M."/>
            <person name="Liu J.K."/>
            <person name="Al-Bassam M.M."/>
            <person name="Zengler K."/>
        </authorList>
    </citation>
    <scope>NUCLEOTIDE SEQUENCE</scope>
</reference>
<feature type="domain" description="Metalloenzyme" evidence="7">
    <location>
        <begin position="5"/>
        <end position="401"/>
    </location>
</feature>
<evidence type="ECO:0000256" key="2">
    <source>
        <dbReference type="ARBA" id="ARBA00002315"/>
    </source>
</evidence>
<dbReference type="SUPFAM" id="SSF53649">
    <property type="entry name" value="Alkaline phosphatase-like"/>
    <property type="match status" value="1"/>
</dbReference>
<dbReference type="EMBL" id="LNQE01001105">
    <property type="protein sequence ID" value="KUG21066.1"/>
    <property type="molecule type" value="Genomic_DNA"/>
</dbReference>
<dbReference type="InterPro" id="IPR004456">
    <property type="entry name" value="Pglycerate_mutase_ApgM"/>
</dbReference>
<dbReference type="Pfam" id="PF01676">
    <property type="entry name" value="Metalloenzyme"/>
    <property type="match status" value="1"/>
</dbReference>
<comment type="pathway">
    <text evidence="3">Carbohydrate degradation.</text>
</comment>
<dbReference type="NCBIfam" id="NF003104">
    <property type="entry name" value="PRK04024.1"/>
    <property type="match status" value="1"/>
</dbReference>
<evidence type="ECO:0000256" key="5">
    <source>
        <dbReference type="ARBA" id="ARBA00023152"/>
    </source>
</evidence>
<dbReference type="CDD" id="cd16011">
    <property type="entry name" value="iPGM_like"/>
    <property type="match status" value="1"/>
</dbReference>
<organism evidence="8">
    <name type="scientific">hydrocarbon metagenome</name>
    <dbReference type="NCBI Taxonomy" id="938273"/>
    <lineage>
        <taxon>unclassified sequences</taxon>
        <taxon>metagenomes</taxon>
        <taxon>ecological metagenomes</taxon>
    </lineage>
</organism>
<dbReference type="NCBIfam" id="TIGR00306">
    <property type="entry name" value="apgM"/>
    <property type="match status" value="1"/>
</dbReference>
<dbReference type="InterPro" id="IPR023665">
    <property type="entry name" value="ApgAM_prokaryotes"/>
</dbReference>
<keyword evidence="6" id="KW-0413">Isomerase</keyword>
<dbReference type="InterPro" id="IPR006124">
    <property type="entry name" value="Metalloenzyme"/>
</dbReference>
<dbReference type="Gene3D" id="3.40.720.10">
    <property type="entry name" value="Alkaline Phosphatase, subunit A"/>
    <property type="match status" value="2"/>
</dbReference>
<dbReference type="PANTHER" id="PTHR31209:SF0">
    <property type="entry name" value="METALLOENZYME DOMAIN-CONTAINING PROTEIN"/>
    <property type="match status" value="1"/>
</dbReference>
<evidence type="ECO:0000256" key="4">
    <source>
        <dbReference type="ARBA" id="ARBA00005524"/>
    </source>
</evidence>
<comment type="similarity">
    <text evidence="4">Belongs to the BPG-independent phosphoglycerate mutase family. A-PGAM subfamily.</text>
</comment>
<keyword evidence="5" id="KW-0324">Glycolysis</keyword>
<proteinExistence type="inferred from homology"/>
<dbReference type="GO" id="GO:0046872">
    <property type="term" value="F:metal ion binding"/>
    <property type="evidence" value="ECO:0007669"/>
    <property type="project" value="InterPro"/>
</dbReference>
<comment type="caution">
    <text evidence="8">The sequence shown here is derived from an EMBL/GenBank/DDBJ whole genome shotgun (WGS) entry which is preliminary data.</text>
</comment>
<accession>A0A0W8FJI4</accession>
<sequence>MTAHKVLFLVLDGISDRPCAELGGLTPLQAARTPVLDRFAAEGICGIMDTIAPGIRPGSDTAHLSLLGYPPEQYYTGRGPLEAEGTGIHMESGMIGFRCNFATVGPDGRIIDRRAGRIHTTAPLVEAVAKSVDLSRHGVSFRLEPGAGHRAALALSGEGLGACVSSNDPKTEGAEPLPVRPLTDDEADARTAEVCNDFIRQSSRLLFDHPLNRERISQGLPPANIILIRGAGRMGRLEPFSERYGLSGSVISAATLITGIGMAVGLQHVPVEGATGSADTNLAAKVEAATHELARREFVLMNIKGADEAGHDGRAEDKRDFIEVIDAAIEPLGEIEDCLLVICADHTTPCSIRDHSADPVPVVIRGDGVRVDRIRQFDEIACAEGGLCRIRGVDLMPIILDLINKTHKYGA</sequence>
<evidence type="ECO:0000256" key="1">
    <source>
        <dbReference type="ARBA" id="ARBA00000370"/>
    </source>
</evidence>
<gene>
    <name evidence="8" type="ORF">ASZ90_009188</name>
</gene>